<dbReference type="GO" id="GO:0030170">
    <property type="term" value="F:pyridoxal phosphate binding"/>
    <property type="evidence" value="ECO:0007669"/>
    <property type="project" value="InterPro"/>
</dbReference>
<dbReference type="Gene3D" id="3.40.640.10">
    <property type="entry name" value="Type I PLP-dependent aspartate aminotransferase-like (Major domain)"/>
    <property type="match status" value="1"/>
</dbReference>
<dbReference type="EMBL" id="FUXK01000001">
    <property type="protein sequence ID" value="SJZ41883.1"/>
    <property type="molecule type" value="Genomic_DNA"/>
</dbReference>
<evidence type="ECO:0000256" key="4">
    <source>
        <dbReference type="ARBA" id="ARBA00023239"/>
    </source>
</evidence>
<evidence type="ECO:0000256" key="2">
    <source>
        <dbReference type="ARBA" id="ARBA00012224"/>
    </source>
</evidence>
<evidence type="ECO:0000256" key="1">
    <source>
        <dbReference type="ARBA" id="ARBA00001933"/>
    </source>
</evidence>
<dbReference type="Gene3D" id="3.90.1150.10">
    <property type="entry name" value="Aspartate Aminotransferase, domain 1"/>
    <property type="match status" value="1"/>
</dbReference>
<evidence type="ECO:0000259" key="6">
    <source>
        <dbReference type="Pfam" id="PF00155"/>
    </source>
</evidence>
<reference evidence="7 8" key="1">
    <citation type="submission" date="2017-02" db="EMBL/GenBank/DDBJ databases">
        <authorList>
            <person name="Peterson S.W."/>
        </authorList>
    </citation>
    <scope>NUCLEOTIDE SEQUENCE [LARGE SCALE GENOMIC DNA]</scope>
    <source>
        <strain evidence="7 8">ATCC 43324</strain>
    </source>
</reference>
<evidence type="ECO:0000313" key="8">
    <source>
        <dbReference type="Proteomes" id="UP000190065"/>
    </source>
</evidence>
<dbReference type="InterPro" id="IPR015424">
    <property type="entry name" value="PyrdxlP-dep_Trfase"/>
</dbReference>
<proteinExistence type="inferred from homology"/>
<dbReference type="Pfam" id="PF00155">
    <property type="entry name" value="Aminotran_1_2"/>
    <property type="match status" value="1"/>
</dbReference>
<keyword evidence="3" id="KW-0663">Pyridoxal phosphate</keyword>
<comment type="cofactor">
    <cofactor evidence="1">
        <name>pyridoxal 5'-phosphate</name>
        <dbReference type="ChEBI" id="CHEBI:597326"/>
    </cofactor>
</comment>
<organism evidence="7 8">
    <name type="scientific">Segatella oulorum</name>
    <dbReference type="NCBI Taxonomy" id="28136"/>
    <lineage>
        <taxon>Bacteria</taxon>
        <taxon>Pseudomonadati</taxon>
        <taxon>Bacteroidota</taxon>
        <taxon>Bacteroidia</taxon>
        <taxon>Bacteroidales</taxon>
        <taxon>Prevotellaceae</taxon>
        <taxon>Segatella</taxon>
    </lineage>
</organism>
<dbReference type="eggNOG" id="COG1168">
    <property type="taxonomic scope" value="Bacteria"/>
</dbReference>
<dbReference type="STRING" id="28136.SAMN02745202_00054"/>
<dbReference type="InterPro" id="IPR015422">
    <property type="entry name" value="PyrdxlP-dep_Trfase_small"/>
</dbReference>
<dbReference type="GO" id="GO:0047804">
    <property type="term" value="F:cysteine-S-conjugate beta-lyase activity"/>
    <property type="evidence" value="ECO:0007669"/>
    <property type="project" value="UniProtKB-EC"/>
</dbReference>
<sequence length="392" mass="44980">MIYDFDTLISRKGSGDLMHEALLPRWKRDDLLPMWVADMNFPVCPAIIQALKARLDHPILGYTVEPKDYFPAIHDWVLAHHGWAIQREWVRFIPGIVKGIGIICNLFVKPDEKVIVMPPVYHPFHLTPQGNHREVVWNPLRKRSDGYYDIDFDNLVQVCDDKCRVLLLCNPHNPGGLVWKKATLQRLADFCFDHHLLVVSDEIHADMPLFGHQHTPFASVSDKAAAISITFQAPTKTFNIAGIVSAYAIVPNENIRKVFYDWLAVNELDEPHIFAPIATIAAFREGEAWRKQMIHYVERNILFVEAFCQQHMPAIKPLRPQASFLIWLDCRALHLSHEELLHLFIDEAHLALNDGEMFGPGGEGYMRLNVGCPRQLVEQALRQLRDAVQHHV</sequence>
<dbReference type="InterPro" id="IPR051798">
    <property type="entry name" value="Class-II_PLP-Dep_Aminotrans"/>
</dbReference>
<evidence type="ECO:0000256" key="5">
    <source>
        <dbReference type="ARBA" id="ARBA00037974"/>
    </source>
</evidence>
<dbReference type="RefSeq" id="WP_025069731.1">
    <property type="nucleotide sequence ID" value="NZ_FUXK01000001.1"/>
</dbReference>
<dbReference type="Proteomes" id="UP000190065">
    <property type="component" value="Unassembled WGS sequence"/>
</dbReference>
<comment type="similarity">
    <text evidence="5">Belongs to the class-II pyridoxal-phosphate-dependent aminotransferase family. MalY/PatB cystathionine beta-lyase subfamily.</text>
</comment>
<dbReference type="InterPro" id="IPR027619">
    <property type="entry name" value="C-S_lyase_PatB-like"/>
</dbReference>
<dbReference type="InterPro" id="IPR004839">
    <property type="entry name" value="Aminotransferase_I/II_large"/>
</dbReference>
<accession>A0A1T4KHQ9</accession>
<gene>
    <name evidence="7" type="ORF">SAMN02745202_00054</name>
</gene>
<dbReference type="SUPFAM" id="SSF53383">
    <property type="entry name" value="PLP-dependent transferases"/>
    <property type="match status" value="1"/>
</dbReference>
<name>A0A1T4KHQ9_9BACT</name>
<dbReference type="InterPro" id="IPR015421">
    <property type="entry name" value="PyrdxlP-dep_Trfase_major"/>
</dbReference>
<dbReference type="PANTHER" id="PTHR43525">
    <property type="entry name" value="PROTEIN MALY"/>
    <property type="match status" value="1"/>
</dbReference>
<evidence type="ECO:0000256" key="3">
    <source>
        <dbReference type="ARBA" id="ARBA00022898"/>
    </source>
</evidence>
<evidence type="ECO:0000313" key="7">
    <source>
        <dbReference type="EMBL" id="SJZ41883.1"/>
    </source>
</evidence>
<protein>
    <recommendedName>
        <fullName evidence="2">cysteine-S-conjugate beta-lyase</fullName>
        <ecNumber evidence="2">4.4.1.13</ecNumber>
    </recommendedName>
</protein>
<dbReference type="EC" id="4.4.1.13" evidence="2"/>
<dbReference type="CDD" id="cd00609">
    <property type="entry name" value="AAT_like"/>
    <property type="match status" value="1"/>
</dbReference>
<feature type="domain" description="Aminotransferase class I/classII large" evidence="6">
    <location>
        <begin position="40"/>
        <end position="383"/>
    </location>
</feature>
<dbReference type="NCBIfam" id="TIGR04350">
    <property type="entry name" value="C_S_lyase_PatB"/>
    <property type="match status" value="1"/>
</dbReference>
<dbReference type="AlphaFoldDB" id="A0A1T4KHQ9"/>
<keyword evidence="4 7" id="KW-0456">Lyase</keyword>
<dbReference type="PANTHER" id="PTHR43525:SF1">
    <property type="entry name" value="PROTEIN MALY"/>
    <property type="match status" value="1"/>
</dbReference>